<dbReference type="CDD" id="cd06171">
    <property type="entry name" value="Sigma70_r4"/>
    <property type="match status" value="1"/>
</dbReference>
<dbReference type="InterPro" id="IPR013325">
    <property type="entry name" value="RNA_pol_sigma_r2"/>
</dbReference>
<dbReference type="GO" id="GO:0016987">
    <property type="term" value="F:sigma factor activity"/>
    <property type="evidence" value="ECO:0007669"/>
    <property type="project" value="UniProtKB-KW"/>
</dbReference>
<reference evidence="6 7" key="1">
    <citation type="submission" date="2017-01" db="EMBL/GenBank/DDBJ databases">
        <title>Draft genome sequence of Bacillus oleronius.</title>
        <authorList>
            <person name="Allam M."/>
        </authorList>
    </citation>
    <scope>NUCLEOTIDE SEQUENCE [LARGE SCALE GENOMIC DNA]</scope>
    <source>
        <strain evidence="6 7">DSM 9356</strain>
    </source>
</reference>
<evidence type="ECO:0000256" key="5">
    <source>
        <dbReference type="ARBA" id="ARBA00023163"/>
    </source>
</evidence>
<comment type="caution">
    <text evidence="6">The sequence shown here is derived from an EMBL/GenBank/DDBJ whole genome shotgun (WGS) entry which is preliminary data.</text>
</comment>
<dbReference type="GO" id="GO:0006352">
    <property type="term" value="P:DNA-templated transcription initiation"/>
    <property type="evidence" value="ECO:0007669"/>
    <property type="project" value="InterPro"/>
</dbReference>
<dbReference type="SUPFAM" id="SSF88946">
    <property type="entry name" value="Sigma2 domain of RNA polymerase sigma factors"/>
    <property type="match status" value="1"/>
</dbReference>
<evidence type="ECO:0000313" key="7">
    <source>
        <dbReference type="Proteomes" id="UP000189761"/>
    </source>
</evidence>
<evidence type="ECO:0000256" key="3">
    <source>
        <dbReference type="ARBA" id="ARBA00023082"/>
    </source>
</evidence>
<dbReference type="Gene3D" id="1.10.10.10">
    <property type="entry name" value="Winged helix-like DNA-binding domain superfamily/Winged helix DNA-binding domain"/>
    <property type="match status" value="1"/>
</dbReference>
<dbReference type="Gene3D" id="1.10.1740.10">
    <property type="match status" value="1"/>
</dbReference>
<accession>A0A8E2I3Y4</accession>
<dbReference type="Proteomes" id="UP000189761">
    <property type="component" value="Unassembled WGS sequence"/>
</dbReference>
<name>A0A8E2I3Y4_9BACI</name>
<dbReference type="InterPro" id="IPR013249">
    <property type="entry name" value="RNA_pol_sigma70_r4_t2"/>
</dbReference>
<dbReference type="InterPro" id="IPR014284">
    <property type="entry name" value="RNA_pol_sigma-70_dom"/>
</dbReference>
<evidence type="ECO:0000256" key="1">
    <source>
        <dbReference type="ARBA" id="ARBA00010641"/>
    </source>
</evidence>
<keyword evidence="2" id="KW-0805">Transcription regulation</keyword>
<keyword evidence="5" id="KW-0804">Transcription</keyword>
<protein>
    <submittedName>
        <fullName evidence="6">RNA polymerase subunit sigma-70</fullName>
    </submittedName>
</protein>
<evidence type="ECO:0000313" key="6">
    <source>
        <dbReference type="EMBL" id="OOP65125.1"/>
    </source>
</evidence>
<dbReference type="EMBL" id="MTLA01000510">
    <property type="protein sequence ID" value="OOP65125.1"/>
    <property type="molecule type" value="Genomic_DNA"/>
</dbReference>
<proteinExistence type="inferred from homology"/>
<dbReference type="GO" id="GO:0003677">
    <property type="term" value="F:DNA binding"/>
    <property type="evidence" value="ECO:0007669"/>
    <property type="project" value="UniProtKB-KW"/>
</dbReference>
<dbReference type="SUPFAM" id="SSF88659">
    <property type="entry name" value="Sigma3 and sigma4 domains of RNA polymerase sigma factors"/>
    <property type="match status" value="1"/>
</dbReference>
<sequence length="188" mass="21925">MKSTEKNFIKRLKRHEEDALEYIVEQYLPLVKGITQKILSPLKNNGLIDECINDIFLSIWNHSKKFHGNSKDFKKWICVISRFKSIDYYRKATKKKELISGEIEVNNEKSVEDELIFLENRNELIALINLLEPIDREILIMKYFLGFKTDEISAKLGITRSAIENRIYRSKKKLSKKATSLTLGGSLI</sequence>
<evidence type="ECO:0000256" key="4">
    <source>
        <dbReference type="ARBA" id="ARBA00023125"/>
    </source>
</evidence>
<dbReference type="Pfam" id="PF04542">
    <property type="entry name" value="Sigma70_r2"/>
    <property type="match status" value="1"/>
</dbReference>
<comment type="similarity">
    <text evidence="1">Belongs to the sigma-70 factor family. ECF subfamily.</text>
</comment>
<keyword evidence="4" id="KW-0238">DNA-binding</keyword>
<dbReference type="PANTHER" id="PTHR43133:SF8">
    <property type="entry name" value="RNA POLYMERASE SIGMA FACTOR HI_1459-RELATED"/>
    <property type="match status" value="1"/>
</dbReference>
<dbReference type="AlphaFoldDB" id="A0A8E2I3Y4"/>
<keyword evidence="3" id="KW-0731">Sigma factor</keyword>
<dbReference type="RefSeq" id="WP_058003775.1">
    <property type="nucleotide sequence ID" value="NZ_BOQX01000008.1"/>
</dbReference>
<keyword evidence="7" id="KW-1185">Reference proteome</keyword>
<dbReference type="InterPro" id="IPR013324">
    <property type="entry name" value="RNA_pol_sigma_r3/r4-like"/>
</dbReference>
<evidence type="ECO:0000256" key="2">
    <source>
        <dbReference type="ARBA" id="ARBA00023015"/>
    </source>
</evidence>
<organism evidence="6 7">
    <name type="scientific">Heyndrickxia oleronia</name>
    <dbReference type="NCBI Taxonomy" id="38875"/>
    <lineage>
        <taxon>Bacteria</taxon>
        <taxon>Bacillati</taxon>
        <taxon>Bacillota</taxon>
        <taxon>Bacilli</taxon>
        <taxon>Bacillales</taxon>
        <taxon>Bacillaceae</taxon>
        <taxon>Heyndrickxia</taxon>
    </lineage>
</organism>
<dbReference type="InterPro" id="IPR007627">
    <property type="entry name" value="RNA_pol_sigma70_r2"/>
</dbReference>
<dbReference type="NCBIfam" id="TIGR02937">
    <property type="entry name" value="sigma70-ECF"/>
    <property type="match status" value="1"/>
</dbReference>
<dbReference type="InterPro" id="IPR036388">
    <property type="entry name" value="WH-like_DNA-bd_sf"/>
</dbReference>
<dbReference type="PANTHER" id="PTHR43133">
    <property type="entry name" value="RNA POLYMERASE ECF-TYPE SIGMA FACTO"/>
    <property type="match status" value="1"/>
</dbReference>
<gene>
    <name evidence="6" type="ORF">BWZ43_25195</name>
</gene>
<dbReference type="Pfam" id="PF08281">
    <property type="entry name" value="Sigma70_r4_2"/>
    <property type="match status" value="1"/>
</dbReference>
<dbReference type="InterPro" id="IPR039425">
    <property type="entry name" value="RNA_pol_sigma-70-like"/>
</dbReference>
<dbReference type="GeneID" id="79869767"/>